<protein>
    <submittedName>
        <fullName evidence="2">Outer membrane beta-barrel protein</fullName>
    </submittedName>
</protein>
<evidence type="ECO:0000256" key="1">
    <source>
        <dbReference type="SAM" id="SignalP"/>
    </source>
</evidence>
<reference evidence="2" key="1">
    <citation type="submission" date="2020-08" db="EMBL/GenBank/DDBJ databases">
        <title>Pontibacter sp. SD6 16S ribosomal RNA gene Genome sequencing and assembly.</title>
        <authorList>
            <person name="Kang M."/>
        </authorList>
    </citation>
    <scope>NUCLEOTIDE SEQUENCE</scope>
    <source>
        <strain evidence="2">SD6</strain>
    </source>
</reference>
<proteinExistence type="predicted"/>
<name>A0A923N9S3_9BACT</name>
<feature type="signal peptide" evidence="1">
    <location>
        <begin position="1"/>
        <end position="22"/>
    </location>
</feature>
<evidence type="ECO:0000313" key="2">
    <source>
        <dbReference type="EMBL" id="MBC5994881.1"/>
    </source>
</evidence>
<dbReference type="EMBL" id="JACRVF010000007">
    <property type="protein sequence ID" value="MBC5994881.1"/>
    <property type="molecule type" value="Genomic_DNA"/>
</dbReference>
<feature type="chain" id="PRO_5038123730" evidence="1">
    <location>
        <begin position="23"/>
        <end position="256"/>
    </location>
</feature>
<keyword evidence="1" id="KW-0732">Signal</keyword>
<dbReference type="Proteomes" id="UP000603640">
    <property type="component" value="Unassembled WGS sequence"/>
</dbReference>
<comment type="caution">
    <text evidence="2">The sequence shown here is derived from an EMBL/GenBank/DDBJ whole genome shotgun (WGS) entry which is preliminary data.</text>
</comment>
<dbReference type="RefSeq" id="WP_187068913.1">
    <property type="nucleotide sequence ID" value="NZ_JACRVF010000007.1"/>
</dbReference>
<sequence>MKASIPFIIIFLLFLSATNILAQESTAEEVEIEEDLPKLAIEKAVVLGASYTHIKFGNIRSVDEFSDSDYFGYGSDDFEESTDITGGLMFNLSSPRFSKKLKIATGLFINSYRTKAGFEDYFTNPNSGASSEIVVMNKISAVYVAVPLMLQIDFPVKTFIPYFKAGPGLSILAYVDHNRYAWHDDMNDNRVNQYNYDPENKSIAKSISGALGVRFPVTSKNNGVIEFSYQINDGLAPREHAHQTNQIISGVVGVSF</sequence>
<evidence type="ECO:0000313" key="3">
    <source>
        <dbReference type="Proteomes" id="UP000603640"/>
    </source>
</evidence>
<accession>A0A923N9S3</accession>
<organism evidence="2 3">
    <name type="scientific">Pontibacter cellulosilyticus</name>
    <dbReference type="NCBI Taxonomy" id="1720253"/>
    <lineage>
        <taxon>Bacteria</taxon>
        <taxon>Pseudomonadati</taxon>
        <taxon>Bacteroidota</taxon>
        <taxon>Cytophagia</taxon>
        <taxon>Cytophagales</taxon>
        <taxon>Hymenobacteraceae</taxon>
        <taxon>Pontibacter</taxon>
    </lineage>
</organism>
<keyword evidence="3" id="KW-1185">Reference proteome</keyword>
<dbReference type="AlphaFoldDB" id="A0A923N9S3"/>
<gene>
    <name evidence="2" type="ORF">H8S84_18700</name>
</gene>